<dbReference type="Pfam" id="PF18735">
    <property type="entry name" value="HEPN_RiboL-PSP"/>
    <property type="match status" value="1"/>
</dbReference>
<dbReference type="OrthoDB" id="291940at2"/>
<name>A0A396Z772_9LEPT</name>
<evidence type="ECO:0000313" key="2">
    <source>
        <dbReference type="EMBL" id="RHX89437.1"/>
    </source>
</evidence>
<dbReference type="EMBL" id="QHCT01000004">
    <property type="protein sequence ID" value="RHX89437.1"/>
    <property type="molecule type" value="Genomic_DNA"/>
</dbReference>
<comment type="caution">
    <text evidence="2">The sequence shown here is derived from an EMBL/GenBank/DDBJ whole genome shotgun (WGS) entry which is preliminary data.</text>
</comment>
<proteinExistence type="predicted"/>
<protein>
    <recommendedName>
        <fullName evidence="1">RiboL-PSP-HEPN domain-containing protein</fullName>
    </recommendedName>
</protein>
<dbReference type="Proteomes" id="UP000265798">
    <property type="component" value="Unassembled WGS sequence"/>
</dbReference>
<evidence type="ECO:0000259" key="1">
    <source>
        <dbReference type="Pfam" id="PF18735"/>
    </source>
</evidence>
<organism evidence="2 3">
    <name type="scientific">Leptospira stimsonii</name>
    <dbReference type="NCBI Taxonomy" id="2202203"/>
    <lineage>
        <taxon>Bacteria</taxon>
        <taxon>Pseudomonadati</taxon>
        <taxon>Spirochaetota</taxon>
        <taxon>Spirochaetia</taxon>
        <taxon>Leptospirales</taxon>
        <taxon>Leptospiraceae</taxon>
        <taxon>Leptospira</taxon>
    </lineage>
</organism>
<dbReference type="AlphaFoldDB" id="A0A396Z772"/>
<gene>
    <name evidence="2" type="ORF">DLM75_16580</name>
</gene>
<evidence type="ECO:0000313" key="3">
    <source>
        <dbReference type="Proteomes" id="UP000265798"/>
    </source>
</evidence>
<feature type="domain" description="RiboL-PSP-HEPN" evidence="1">
    <location>
        <begin position="11"/>
        <end position="200"/>
    </location>
</feature>
<dbReference type="RefSeq" id="WP_118969595.1">
    <property type="nucleotide sequence ID" value="NZ_QHCT01000004.1"/>
</dbReference>
<dbReference type="InterPro" id="IPR041519">
    <property type="entry name" value="HEPN_RiboL-PSP"/>
</dbReference>
<sequence>MKTAFLNFEKNLSNTKNITSLYSYIHSIVKPPMDYSDLLRWQWVQSLSSLDKLVHDLILRGMLEIYQSRRTATQKFNKFNIPLEISNEIKRNPLIETDLIEKQIIITNGFKSFQEPENIADGLSYIWSENHKWDKISLEMSETTHHVKTFLKNVAIRRNQIVHEGDYPYNSYQRQSVLEEDINDILSFISKLGRAIYDLVK</sequence>
<accession>A0A396Z772</accession>
<reference evidence="3" key="1">
    <citation type="submission" date="2018-05" db="EMBL/GenBank/DDBJ databases">
        <title>Leptospira yasudae sp. nov. and Leptospira stimsonii sp. nov., two pathogenic species of the genus Leptospira isolated from environmental sources.</title>
        <authorList>
            <person name="Casanovas-Massana A."/>
            <person name="Hamond C."/>
            <person name="Santos L.A."/>
            <person name="Hacker K.P."/>
            <person name="Balassiano I."/>
            <person name="Medeiros M.A."/>
            <person name="Reis M.G."/>
            <person name="Ko A.I."/>
            <person name="Wunder E.A."/>
        </authorList>
    </citation>
    <scope>NUCLEOTIDE SEQUENCE [LARGE SCALE GENOMIC DNA]</scope>
    <source>
        <strain evidence="3">Yale</strain>
    </source>
</reference>